<feature type="transmembrane region" description="Helical" evidence="11">
    <location>
        <begin position="96"/>
        <end position="121"/>
    </location>
</feature>
<dbReference type="GO" id="GO:0006508">
    <property type="term" value="P:proteolysis"/>
    <property type="evidence" value="ECO:0007669"/>
    <property type="project" value="UniProtKB-KW"/>
</dbReference>
<gene>
    <name evidence="13" type="ORF">A2801_00395</name>
</gene>
<dbReference type="InterPro" id="IPR004387">
    <property type="entry name" value="Pept_M50_Zn"/>
</dbReference>
<dbReference type="PROSITE" id="PS50106">
    <property type="entry name" value="PDZ"/>
    <property type="match status" value="1"/>
</dbReference>
<evidence type="ECO:0000256" key="8">
    <source>
        <dbReference type="ARBA" id="ARBA00022989"/>
    </source>
</evidence>
<evidence type="ECO:0000256" key="7">
    <source>
        <dbReference type="ARBA" id="ARBA00022833"/>
    </source>
</evidence>
<evidence type="ECO:0000256" key="11">
    <source>
        <dbReference type="SAM" id="Phobius"/>
    </source>
</evidence>
<dbReference type="Proteomes" id="UP000177263">
    <property type="component" value="Unassembled WGS sequence"/>
</dbReference>
<comment type="similarity">
    <text evidence="3">Belongs to the peptidase M50B family.</text>
</comment>
<dbReference type="PANTHER" id="PTHR42837:SF2">
    <property type="entry name" value="MEMBRANE METALLOPROTEASE ARASP2, CHLOROPLASTIC-RELATED"/>
    <property type="match status" value="1"/>
</dbReference>
<dbReference type="AlphaFoldDB" id="A0A1F7YRK3"/>
<evidence type="ECO:0000256" key="9">
    <source>
        <dbReference type="ARBA" id="ARBA00023049"/>
    </source>
</evidence>
<keyword evidence="8 11" id="KW-1133">Transmembrane helix</keyword>
<dbReference type="InterPro" id="IPR008915">
    <property type="entry name" value="Peptidase_M50"/>
</dbReference>
<protein>
    <recommendedName>
        <fullName evidence="12">PDZ domain-containing protein</fullName>
    </recommendedName>
</protein>
<dbReference type="EMBL" id="MGGM01000006">
    <property type="protein sequence ID" value="OGM29964.1"/>
    <property type="molecule type" value="Genomic_DNA"/>
</dbReference>
<dbReference type="GO" id="GO:0016020">
    <property type="term" value="C:membrane"/>
    <property type="evidence" value="ECO:0007669"/>
    <property type="project" value="UniProtKB-SubCell"/>
</dbReference>
<evidence type="ECO:0000256" key="4">
    <source>
        <dbReference type="ARBA" id="ARBA00022670"/>
    </source>
</evidence>
<dbReference type="InterPro" id="IPR001478">
    <property type="entry name" value="PDZ"/>
</dbReference>
<sequence length="365" mass="39222">MFENIIAFAIAIAVLSLLILVHELGHFVAARLIGVWVEEFGIGLPPRAIGKKIGKTIYSINWLPFGGFVRMHGEEPDKKPKYPELAFIYKPKMARIFVAVAGVFMNFALAIVVYATIMYMLGAGQGIVVVKVAPESPAAVSQIQSGDQILSIAGKKVYESYTFPETIAINAGKDVSVGILREGQTFTVPVFIREDAPEGQGLLGVTFDNAYMPIGLEKIALSWRYGVTRTIQVSGMMIDGIASMFGQIGHGKVPAGVAGPAGVTAIFAFFAKRGLIPLMDFAALVSVNLALINLIPFPPLDGSRVMFVLIEAIVGKKRLPKYEMLAYNVGMAVILGLVILLTVFEIPKIISAGSLNGFIDTLVSS</sequence>
<keyword evidence="5 11" id="KW-0812">Transmembrane</keyword>
<evidence type="ECO:0000313" key="13">
    <source>
        <dbReference type="EMBL" id="OGM29964.1"/>
    </source>
</evidence>
<keyword evidence="10 11" id="KW-0472">Membrane</keyword>
<organism evidence="13 14">
    <name type="scientific">Candidatus Woesebacteria bacterium RIFCSPHIGHO2_01_FULL_41_10</name>
    <dbReference type="NCBI Taxonomy" id="1802500"/>
    <lineage>
        <taxon>Bacteria</taxon>
        <taxon>Candidatus Woeseibacteriota</taxon>
    </lineage>
</organism>
<comment type="cofactor">
    <cofactor evidence="1">
        <name>Zn(2+)</name>
        <dbReference type="ChEBI" id="CHEBI:29105"/>
    </cofactor>
</comment>
<reference evidence="13 14" key="1">
    <citation type="journal article" date="2016" name="Nat. Commun.">
        <title>Thousands of microbial genomes shed light on interconnected biogeochemical processes in an aquifer system.</title>
        <authorList>
            <person name="Anantharaman K."/>
            <person name="Brown C.T."/>
            <person name="Hug L.A."/>
            <person name="Sharon I."/>
            <person name="Castelle C.J."/>
            <person name="Probst A.J."/>
            <person name="Thomas B.C."/>
            <person name="Singh A."/>
            <person name="Wilkins M.J."/>
            <person name="Karaoz U."/>
            <person name="Brodie E.L."/>
            <person name="Williams K.H."/>
            <person name="Hubbard S.S."/>
            <person name="Banfield J.F."/>
        </authorList>
    </citation>
    <scope>NUCLEOTIDE SEQUENCE [LARGE SCALE GENOMIC DNA]</scope>
</reference>
<name>A0A1F7YRK3_9BACT</name>
<dbReference type="CDD" id="cd23081">
    <property type="entry name" value="cpPDZ_EcRseP-like"/>
    <property type="match status" value="1"/>
</dbReference>
<dbReference type="SUPFAM" id="SSF50156">
    <property type="entry name" value="PDZ domain-like"/>
    <property type="match status" value="1"/>
</dbReference>
<evidence type="ECO:0000256" key="5">
    <source>
        <dbReference type="ARBA" id="ARBA00022692"/>
    </source>
</evidence>
<evidence type="ECO:0000256" key="10">
    <source>
        <dbReference type="ARBA" id="ARBA00023136"/>
    </source>
</evidence>
<comment type="subcellular location">
    <subcellularLocation>
        <location evidence="2">Membrane</location>
        <topology evidence="2">Multi-pass membrane protein</topology>
    </subcellularLocation>
</comment>
<dbReference type="GO" id="GO:0004222">
    <property type="term" value="F:metalloendopeptidase activity"/>
    <property type="evidence" value="ECO:0007669"/>
    <property type="project" value="InterPro"/>
</dbReference>
<feature type="transmembrane region" description="Helical" evidence="11">
    <location>
        <begin position="278"/>
        <end position="297"/>
    </location>
</feature>
<dbReference type="CDD" id="cd06163">
    <property type="entry name" value="S2P-M50_PDZ_RseP-like"/>
    <property type="match status" value="1"/>
</dbReference>
<evidence type="ECO:0000259" key="12">
    <source>
        <dbReference type="PROSITE" id="PS50106"/>
    </source>
</evidence>
<keyword evidence="4" id="KW-0645">Protease</keyword>
<evidence type="ECO:0000256" key="6">
    <source>
        <dbReference type="ARBA" id="ARBA00022801"/>
    </source>
</evidence>
<comment type="caution">
    <text evidence="13">The sequence shown here is derived from an EMBL/GenBank/DDBJ whole genome shotgun (WGS) entry which is preliminary data.</text>
</comment>
<dbReference type="STRING" id="1802500.A2801_00395"/>
<feature type="transmembrane region" description="Helical" evidence="11">
    <location>
        <begin position="6"/>
        <end position="24"/>
    </location>
</feature>
<proteinExistence type="inferred from homology"/>
<dbReference type="PANTHER" id="PTHR42837">
    <property type="entry name" value="REGULATOR OF SIGMA-E PROTEASE RSEP"/>
    <property type="match status" value="1"/>
</dbReference>
<evidence type="ECO:0000313" key="14">
    <source>
        <dbReference type="Proteomes" id="UP000177263"/>
    </source>
</evidence>
<feature type="transmembrane region" description="Helical" evidence="11">
    <location>
        <begin position="325"/>
        <end position="344"/>
    </location>
</feature>
<dbReference type="InterPro" id="IPR036034">
    <property type="entry name" value="PDZ_sf"/>
</dbReference>
<keyword evidence="9" id="KW-0482">Metalloprotease</keyword>
<dbReference type="SMART" id="SM00228">
    <property type="entry name" value="PDZ"/>
    <property type="match status" value="1"/>
</dbReference>
<accession>A0A1F7YRK3</accession>
<dbReference type="Pfam" id="PF02163">
    <property type="entry name" value="Peptidase_M50"/>
    <property type="match status" value="1"/>
</dbReference>
<feature type="domain" description="PDZ" evidence="12">
    <location>
        <begin position="126"/>
        <end position="169"/>
    </location>
</feature>
<keyword evidence="6" id="KW-0378">Hydrolase</keyword>
<evidence type="ECO:0000256" key="2">
    <source>
        <dbReference type="ARBA" id="ARBA00004141"/>
    </source>
</evidence>
<evidence type="ECO:0000256" key="1">
    <source>
        <dbReference type="ARBA" id="ARBA00001947"/>
    </source>
</evidence>
<keyword evidence="7" id="KW-0862">Zinc</keyword>
<evidence type="ECO:0000256" key="3">
    <source>
        <dbReference type="ARBA" id="ARBA00007931"/>
    </source>
</evidence>
<dbReference type="Gene3D" id="2.30.42.10">
    <property type="match status" value="1"/>
</dbReference>